<organism evidence="2 3">
    <name type="scientific">Variovorax paradoxus</name>
    <dbReference type="NCBI Taxonomy" id="34073"/>
    <lineage>
        <taxon>Bacteria</taxon>
        <taxon>Pseudomonadati</taxon>
        <taxon>Pseudomonadota</taxon>
        <taxon>Betaproteobacteria</taxon>
        <taxon>Burkholderiales</taxon>
        <taxon>Comamonadaceae</taxon>
        <taxon>Variovorax</taxon>
    </lineage>
</organism>
<reference evidence="2 3" key="1">
    <citation type="submission" date="2017-08" db="EMBL/GenBank/DDBJ databases">
        <title>Infants hospitalized years apart are colonized by the same room-sourced microbial strains.</title>
        <authorList>
            <person name="Brooks B."/>
            <person name="Olm M.R."/>
            <person name="Firek B.A."/>
            <person name="Baker R."/>
            <person name="Thomas B.C."/>
            <person name="Morowitz M.J."/>
            <person name="Banfield J.F."/>
        </authorList>
    </citation>
    <scope>NUCLEOTIDE SEQUENCE [LARGE SCALE GENOMIC DNA]</scope>
    <source>
        <strain evidence="2">S2_005_003_R2_41</strain>
    </source>
</reference>
<feature type="region of interest" description="Disordered" evidence="1">
    <location>
        <begin position="225"/>
        <end position="249"/>
    </location>
</feature>
<dbReference type="EMBL" id="QFPP01000054">
    <property type="protein sequence ID" value="PZQ76364.1"/>
    <property type="molecule type" value="Genomic_DNA"/>
</dbReference>
<sequence length="532" mass="56511">MRPSELAPTPPGHAVLAPYLRLLWNIAPPIHPSTPGAQADAAPFLTQQGLHLPPPPPGLEGADAAAWQRAAAAHAAAHLVFSRRLFARAGVAPVTQALVDVLEDARVEALARRALPGLRALWTRWHAASPADGQGFAALLARLARALADPAYDDPHPWVRKGRALFFLDAAGEVVSPAQGLALRRMASALGHDLGQMRMAFDPRTHRIAPSYRDDNRWLWLAPEQEQSARPPGLAPSAQAEGAPDAAAVPPERLYPEWDARIGRLRASWCEVRERLPSPVVARAAAAQPAGLQAALVAALRRLVRAPSRRAGLRALDGEVFDLDAAIEAAAARRRRLPFDPRVHRRPAAAPAGGAAFLLIDTSASSEASLPLALAAAEALAQALSDAGWDVVVQGFESEGRRAVTLWRVLDAGERWDAPARGRLHALRAAHSTRLGTALRHATRSLAACPASRRMLWLLGDADAHDIDIHEPGYLAADARHAVQAARQQGIGMRALVCADDDGSAAARIFGPGGSARVRSLQELPQALGGPG</sequence>
<dbReference type="Gene3D" id="3.40.50.410">
    <property type="entry name" value="von Willebrand factor, type A domain"/>
    <property type="match status" value="1"/>
</dbReference>
<dbReference type="PANTHER" id="PTHR41248">
    <property type="entry name" value="NORD PROTEIN"/>
    <property type="match status" value="1"/>
</dbReference>
<proteinExistence type="predicted"/>
<gene>
    <name evidence="2" type="ORF">DI563_07260</name>
</gene>
<name>A0A2W5QH45_VARPD</name>
<evidence type="ECO:0008006" key="4">
    <source>
        <dbReference type="Google" id="ProtNLM"/>
    </source>
</evidence>
<dbReference type="SUPFAM" id="SSF53300">
    <property type="entry name" value="vWA-like"/>
    <property type="match status" value="1"/>
</dbReference>
<comment type="caution">
    <text evidence="2">The sequence shown here is derived from an EMBL/GenBank/DDBJ whole genome shotgun (WGS) entry which is preliminary data.</text>
</comment>
<accession>A0A2W5QH45</accession>
<evidence type="ECO:0000256" key="1">
    <source>
        <dbReference type="SAM" id="MobiDB-lite"/>
    </source>
</evidence>
<dbReference type="AlphaFoldDB" id="A0A2W5QH45"/>
<dbReference type="Proteomes" id="UP000249135">
    <property type="component" value="Unassembled WGS sequence"/>
</dbReference>
<protein>
    <recommendedName>
        <fullName evidence="4">VWFA domain-containing protein</fullName>
    </recommendedName>
</protein>
<dbReference type="PANTHER" id="PTHR41248:SF1">
    <property type="entry name" value="NORD PROTEIN"/>
    <property type="match status" value="1"/>
</dbReference>
<evidence type="ECO:0000313" key="3">
    <source>
        <dbReference type="Proteomes" id="UP000249135"/>
    </source>
</evidence>
<evidence type="ECO:0000313" key="2">
    <source>
        <dbReference type="EMBL" id="PZQ76364.1"/>
    </source>
</evidence>
<dbReference type="InterPro" id="IPR036465">
    <property type="entry name" value="vWFA_dom_sf"/>
</dbReference>
<dbReference type="InterPro" id="IPR051928">
    <property type="entry name" value="NorD/CobT"/>
</dbReference>